<dbReference type="Bgee" id="ENSELUG00000012086">
    <property type="expression patterns" value="Expressed in testis"/>
</dbReference>
<dbReference type="PANTHER" id="PTHR19944:SF86">
    <property type="entry name" value="HLA CLASS II HISTOCOMPATIBILITY ANTIGEN, DR ALPHA CHAIN"/>
    <property type="match status" value="1"/>
</dbReference>
<feature type="transmembrane region" description="Helical" evidence="4">
    <location>
        <begin position="205"/>
        <end position="228"/>
    </location>
</feature>
<dbReference type="InterPro" id="IPR003597">
    <property type="entry name" value="Ig_C1-set"/>
</dbReference>
<dbReference type="InterPro" id="IPR007110">
    <property type="entry name" value="Ig-like_dom"/>
</dbReference>
<dbReference type="Ensembl" id="ENSELUT00000019887.3">
    <property type="protein sequence ID" value="ENSELUP00000033751.3"/>
    <property type="gene ID" value="ENSELUG00000012086.3"/>
</dbReference>
<dbReference type="InterPro" id="IPR050160">
    <property type="entry name" value="MHC/Immunoglobulin"/>
</dbReference>
<evidence type="ECO:0000256" key="1">
    <source>
        <dbReference type="ARBA" id="ARBA00007394"/>
    </source>
</evidence>
<evidence type="ECO:0000256" key="2">
    <source>
        <dbReference type="ARBA" id="ARBA00023180"/>
    </source>
</evidence>
<dbReference type="GO" id="GO:0042613">
    <property type="term" value="C:MHC class II protein complex"/>
    <property type="evidence" value="ECO:0007669"/>
    <property type="project" value="InterPro"/>
</dbReference>
<comment type="similarity">
    <text evidence="1">Belongs to the MHC class II family.</text>
</comment>
<dbReference type="PANTHER" id="PTHR19944">
    <property type="entry name" value="MHC CLASS II-RELATED"/>
    <property type="match status" value="1"/>
</dbReference>
<protein>
    <recommendedName>
        <fullName evidence="5">Ig-like domain-containing protein</fullName>
    </recommendedName>
</protein>
<organism evidence="6 7">
    <name type="scientific">Esox lucius</name>
    <name type="common">Northern pike</name>
    <dbReference type="NCBI Taxonomy" id="8010"/>
    <lineage>
        <taxon>Eukaryota</taxon>
        <taxon>Metazoa</taxon>
        <taxon>Chordata</taxon>
        <taxon>Craniata</taxon>
        <taxon>Vertebrata</taxon>
        <taxon>Euteleostomi</taxon>
        <taxon>Actinopterygii</taxon>
        <taxon>Neopterygii</taxon>
        <taxon>Teleostei</taxon>
        <taxon>Protacanthopterygii</taxon>
        <taxon>Esociformes</taxon>
        <taxon>Esocidae</taxon>
        <taxon>Esox</taxon>
    </lineage>
</organism>
<dbReference type="OMA" id="QAEFYMT"/>
<proteinExistence type="inferred from homology"/>
<evidence type="ECO:0000259" key="5">
    <source>
        <dbReference type="PROSITE" id="PS50835"/>
    </source>
</evidence>
<accession>A0A3P8ZYU6</accession>
<dbReference type="InParanoid" id="A0A3P8ZYU6"/>
<keyword evidence="7" id="KW-1185">Reference proteome</keyword>
<evidence type="ECO:0000256" key="4">
    <source>
        <dbReference type="SAM" id="Phobius"/>
    </source>
</evidence>
<dbReference type="Pfam" id="PF07654">
    <property type="entry name" value="C1-set"/>
    <property type="match status" value="1"/>
</dbReference>
<dbReference type="GO" id="GO:0006955">
    <property type="term" value="P:immune response"/>
    <property type="evidence" value="ECO:0007669"/>
    <property type="project" value="InterPro"/>
</dbReference>
<keyword evidence="4" id="KW-1133">Transmembrane helix</keyword>
<dbReference type="Gene3D" id="2.60.40.10">
    <property type="entry name" value="Immunoglobulins"/>
    <property type="match status" value="1"/>
</dbReference>
<dbReference type="PROSITE" id="PS50835">
    <property type="entry name" value="IG_LIKE"/>
    <property type="match status" value="1"/>
</dbReference>
<dbReference type="STRING" id="8010.ENSELUP00000033751"/>
<name>A0A3P8ZYU6_ESOLU</name>
<keyword evidence="4" id="KW-0472">Membrane</keyword>
<dbReference type="SMART" id="SM00407">
    <property type="entry name" value="IGc1"/>
    <property type="match status" value="1"/>
</dbReference>
<keyword evidence="3" id="KW-0393">Immunoglobulin domain</keyword>
<dbReference type="SUPFAM" id="SSF54452">
    <property type="entry name" value="MHC antigen-recognition domain"/>
    <property type="match status" value="1"/>
</dbReference>
<dbReference type="InterPro" id="IPR003006">
    <property type="entry name" value="Ig/MHC_CS"/>
</dbReference>
<dbReference type="GO" id="GO:0019882">
    <property type="term" value="P:antigen processing and presentation"/>
    <property type="evidence" value="ECO:0007669"/>
    <property type="project" value="InterPro"/>
</dbReference>
<keyword evidence="2" id="KW-0325">Glycoprotein</keyword>
<dbReference type="InterPro" id="IPR001003">
    <property type="entry name" value="MHC_II_a_N"/>
</dbReference>
<dbReference type="InterPro" id="IPR013783">
    <property type="entry name" value="Ig-like_fold"/>
</dbReference>
<dbReference type="Pfam" id="PF00993">
    <property type="entry name" value="MHC_II_alpha"/>
    <property type="match status" value="1"/>
</dbReference>
<dbReference type="GeneTree" id="ENSGT00940000161847"/>
<dbReference type="AlphaFoldDB" id="A0A3P8ZYU6"/>
<reference evidence="6" key="2">
    <citation type="submission" date="2020-02" db="EMBL/GenBank/DDBJ databases">
        <title>Esox lucius (northern pike) genome, fEsoLuc1, primary haplotype.</title>
        <authorList>
            <person name="Myers G."/>
            <person name="Karagic N."/>
            <person name="Meyer A."/>
            <person name="Pippel M."/>
            <person name="Reichard M."/>
            <person name="Winkler S."/>
            <person name="Tracey A."/>
            <person name="Sims Y."/>
            <person name="Howe K."/>
            <person name="Rhie A."/>
            <person name="Formenti G."/>
            <person name="Durbin R."/>
            <person name="Fedrigo O."/>
            <person name="Jarvis E.D."/>
        </authorList>
    </citation>
    <scope>NUCLEOTIDE SEQUENCE [LARGE SCALE GENOMIC DNA]</scope>
</reference>
<evidence type="ECO:0000313" key="6">
    <source>
        <dbReference type="Ensembl" id="ENSELUP00000033751.3"/>
    </source>
</evidence>
<dbReference type="InterPro" id="IPR011162">
    <property type="entry name" value="MHC_I/II-like_Ag-recog"/>
</dbReference>
<reference evidence="6" key="4">
    <citation type="submission" date="2025-09" db="UniProtKB">
        <authorList>
            <consortium name="Ensembl"/>
        </authorList>
    </citation>
    <scope>IDENTIFICATION</scope>
</reference>
<dbReference type="InterPro" id="IPR036179">
    <property type="entry name" value="Ig-like_dom_sf"/>
</dbReference>
<dbReference type="PROSITE" id="PS00290">
    <property type="entry name" value="IG_MHC"/>
    <property type="match status" value="1"/>
</dbReference>
<dbReference type="Proteomes" id="UP000265140">
    <property type="component" value="Chromosome 17"/>
</dbReference>
<dbReference type="SUPFAM" id="SSF48726">
    <property type="entry name" value="Immunoglobulin"/>
    <property type="match status" value="1"/>
</dbReference>
<keyword evidence="4" id="KW-0812">Transmembrane</keyword>
<sequence length="246" mass="27804">MQYSLIKAKVSFTDWPLCAKLDTLEYIDPSADDMDGVKMFGLDGEEKWYPTAEFIKQKVVQPNPSFADPFTYTGGQPTAMLRKPGCRYKSLQEPRRENRSDRKVWELINTLISPHSSIYPRDDVVLGVENTLICHVTGFIPPPVRVRWTRNNQTVTEGVHMSTPYPNQDFSHKQDIYSCTVVHQGLSEPQTRIWKPKVTQPSVDPAVFCGVGLTVGLLGVATGTFFLIKGNERLRLQLQSIMVKSV</sequence>
<evidence type="ECO:0000313" key="7">
    <source>
        <dbReference type="Proteomes" id="UP000265140"/>
    </source>
</evidence>
<reference evidence="6" key="3">
    <citation type="submission" date="2025-08" db="UniProtKB">
        <authorList>
            <consortium name="Ensembl"/>
        </authorList>
    </citation>
    <scope>IDENTIFICATION</scope>
</reference>
<evidence type="ECO:0000256" key="3">
    <source>
        <dbReference type="ARBA" id="ARBA00023319"/>
    </source>
</evidence>
<reference evidence="7" key="1">
    <citation type="journal article" date="2014" name="PLoS ONE">
        <title>The genome and linkage map of the northern pike (Esox lucius): conserved synteny revealed between the salmonid sister group and the Neoteleostei.</title>
        <authorList>
            <person name="Rondeau E.B."/>
            <person name="Minkley D.R."/>
            <person name="Leong J.S."/>
            <person name="Messmer A.M."/>
            <person name="Jantzen J.R."/>
            <person name="von Schalburg K.R."/>
            <person name="Lemon C."/>
            <person name="Bird N.H."/>
            <person name="Koop B.F."/>
        </authorList>
    </citation>
    <scope>NUCLEOTIDE SEQUENCE</scope>
</reference>
<feature type="domain" description="Ig-like" evidence="5">
    <location>
        <begin position="114"/>
        <end position="183"/>
    </location>
</feature>